<dbReference type="EMBL" id="KB454526">
    <property type="protein sequence ID" value="EME27905.1"/>
    <property type="molecule type" value="Genomic_DNA"/>
</dbReference>
<accession>M2WVB2</accession>
<dbReference type="GO" id="GO:0005634">
    <property type="term" value="C:nucleus"/>
    <property type="evidence" value="ECO:0007669"/>
    <property type="project" value="TreeGrafter"/>
</dbReference>
<evidence type="ECO:0000256" key="1">
    <source>
        <dbReference type="SAM" id="MobiDB-lite"/>
    </source>
</evidence>
<dbReference type="PANTHER" id="PTHR13374">
    <property type="entry name" value="DET1 HOMOLOG DE-ETIOLATED-1 HOMOLOG"/>
    <property type="match status" value="1"/>
</dbReference>
<protein>
    <submittedName>
        <fullName evidence="2">De-etiolated-1</fullName>
    </submittedName>
</protein>
<keyword evidence="3" id="KW-1185">Reference proteome</keyword>
<name>M2WVB2_GALSU</name>
<evidence type="ECO:0000313" key="2">
    <source>
        <dbReference type="EMBL" id="EME27905.1"/>
    </source>
</evidence>
<evidence type="ECO:0000313" key="3">
    <source>
        <dbReference type="Proteomes" id="UP000030680"/>
    </source>
</evidence>
<feature type="compositionally biased region" description="Basic and acidic residues" evidence="1">
    <location>
        <begin position="19"/>
        <end position="33"/>
    </location>
</feature>
<proteinExistence type="predicted"/>
<dbReference type="KEGG" id="gsl:Gasu_45670"/>
<feature type="region of interest" description="Disordered" evidence="1">
    <location>
        <begin position="1"/>
        <end position="39"/>
    </location>
</feature>
<gene>
    <name evidence="2" type="ORF">Gasu_45670</name>
</gene>
<dbReference type="GO" id="GO:0031461">
    <property type="term" value="C:cullin-RING ubiquitin ligase complex"/>
    <property type="evidence" value="ECO:0007669"/>
    <property type="project" value="TreeGrafter"/>
</dbReference>
<dbReference type="OrthoDB" id="18339at2759"/>
<dbReference type="GeneID" id="17086784"/>
<dbReference type="InterPro" id="IPR019138">
    <property type="entry name" value="De-etiolated_protein_1_Det1"/>
</dbReference>
<dbReference type="GO" id="GO:0031625">
    <property type="term" value="F:ubiquitin protein ligase binding"/>
    <property type="evidence" value="ECO:0007669"/>
    <property type="project" value="TreeGrafter"/>
</dbReference>
<feature type="compositionally biased region" description="Polar residues" evidence="1">
    <location>
        <begin position="1"/>
        <end position="18"/>
    </location>
</feature>
<organism evidence="2 3">
    <name type="scientific">Galdieria sulphuraria</name>
    <name type="common">Red alga</name>
    <dbReference type="NCBI Taxonomy" id="130081"/>
    <lineage>
        <taxon>Eukaryota</taxon>
        <taxon>Rhodophyta</taxon>
        <taxon>Bangiophyceae</taxon>
        <taxon>Galdieriales</taxon>
        <taxon>Galdieriaceae</taxon>
        <taxon>Galdieria</taxon>
    </lineage>
</organism>
<dbReference type="Proteomes" id="UP000030680">
    <property type="component" value="Unassembled WGS sequence"/>
</dbReference>
<dbReference type="Gramene" id="EME27905">
    <property type="protein sequence ID" value="EME27905"/>
    <property type="gene ID" value="Gasu_45670"/>
</dbReference>
<dbReference type="AlphaFoldDB" id="M2WVB2"/>
<sequence>MWRFNSFRSPEPSTSGTQRRSETSRFMEREREITQGVRRRQRSLLPSLSRMVGFESERGRATGSDRELSQSYVEAYSTNIKKTKQGKKKYQRKTATCSQLENLMEALFYRECGFVKASSGSCRFFRIVYRAIVPNGGATLDVKLPNIIIRRFTPDGKYLVCFSQNQKDLVVYRYVGPHFCTKGPVSDIESMNKEKNHSDILNSFEHFFSLHFQRTVALRSEILCKTFCIAGLNGTCLIVASWSPPQASSSIDDRETVSSTSRERPALNFVPCLEKLSLHTVNVETGCLCDSWSLRDDFVDLENHSGVHLLEDTLLVLSLRFQKLHILKLLPSGMLVPFKEIGPHCFEDDSLVIAQMEERERRFRLSLENHKWFSLRGVHWNFEPEEVLESRVENTGLGNGMASRGFYAGLMHRILTYFYTHSMYSDNVDSNSRSQFFDRFQDYTSFVILKAQLLDTEHIILRLARAEDAQRAMDPSLMTFFLGFYNMTSTHFAAILSNNHSELAKIVENHSSKFLHTCMSSDFYYGGSSPTIRYRFLLGSDRTSKEGGNWSEHTVKRILSSIPCSCQVFHHSPYLDRKLFSFDESKLLALQGYKMIPCSDTGVIKFTLSSGGPLRFKLRSDFRPQSESAENWKRLTSFLFHPIFPFVINMQQSLLEPLQINFYYHLE</sequence>
<dbReference type="PANTHER" id="PTHR13374:SF3">
    <property type="entry name" value="DET1 HOMOLOG"/>
    <property type="match status" value="1"/>
</dbReference>
<dbReference type="Pfam" id="PF09737">
    <property type="entry name" value="Det1"/>
    <property type="match status" value="1"/>
</dbReference>
<dbReference type="eggNOG" id="KOG2558">
    <property type="taxonomic scope" value="Eukaryota"/>
</dbReference>
<dbReference type="RefSeq" id="XP_005704425.1">
    <property type="nucleotide sequence ID" value="XM_005704368.1"/>
</dbReference>
<reference evidence="3" key="1">
    <citation type="journal article" date="2013" name="Science">
        <title>Gene transfer from bacteria and archaea facilitated evolution of an extremophilic eukaryote.</title>
        <authorList>
            <person name="Schonknecht G."/>
            <person name="Chen W.H."/>
            <person name="Ternes C.M."/>
            <person name="Barbier G.G."/>
            <person name="Shrestha R.P."/>
            <person name="Stanke M."/>
            <person name="Brautigam A."/>
            <person name="Baker B.J."/>
            <person name="Banfield J.F."/>
            <person name="Garavito R.M."/>
            <person name="Carr K."/>
            <person name="Wilkerson C."/>
            <person name="Rensing S.A."/>
            <person name="Gagneul D."/>
            <person name="Dickenson N.E."/>
            <person name="Oesterhelt C."/>
            <person name="Lercher M.J."/>
            <person name="Weber A.P."/>
        </authorList>
    </citation>
    <scope>NUCLEOTIDE SEQUENCE [LARGE SCALE GENOMIC DNA]</scope>
    <source>
        <strain evidence="3">074W</strain>
    </source>
</reference>
<dbReference type="STRING" id="130081.M2WVB2"/>
<dbReference type="GO" id="GO:0032436">
    <property type="term" value="P:positive regulation of proteasomal ubiquitin-dependent protein catabolic process"/>
    <property type="evidence" value="ECO:0007669"/>
    <property type="project" value="TreeGrafter"/>
</dbReference>
<dbReference type="GO" id="GO:0016567">
    <property type="term" value="P:protein ubiquitination"/>
    <property type="evidence" value="ECO:0007669"/>
    <property type="project" value="TreeGrafter"/>
</dbReference>
<dbReference type="GO" id="GO:1990756">
    <property type="term" value="F:ubiquitin-like ligase-substrate adaptor activity"/>
    <property type="evidence" value="ECO:0007669"/>
    <property type="project" value="TreeGrafter"/>
</dbReference>
<dbReference type="OMA" id="ITPCLTI"/>